<proteinExistence type="predicted"/>
<reference evidence="3 4" key="1">
    <citation type="submission" date="2024-04" db="EMBL/GenBank/DDBJ databases">
        <title>Tritrichomonas musculus Genome.</title>
        <authorList>
            <person name="Alves-Ferreira E."/>
            <person name="Grigg M."/>
            <person name="Lorenzi H."/>
            <person name="Galac M."/>
        </authorList>
    </citation>
    <scope>NUCLEOTIDE SEQUENCE [LARGE SCALE GENOMIC DNA]</scope>
    <source>
        <strain evidence="3 4">EAF2021</strain>
    </source>
</reference>
<protein>
    <submittedName>
        <fullName evidence="3">Uncharacterized protein</fullName>
    </submittedName>
</protein>
<gene>
    <name evidence="3" type="ORF">M9Y10_005902</name>
</gene>
<name>A0ABR2JCT5_9EUKA</name>
<evidence type="ECO:0000256" key="1">
    <source>
        <dbReference type="SAM" id="Coils"/>
    </source>
</evidence>
<accession>A0ABR2JCT5</accession>
<evidence type="ECO:0000256" key="2">
    <source>
        <dbReference type="SAM" id="MobiDB-lite"/>
    </source>
</evidence>
<feature type="coiled-coil region" evidence="1">
    <location>
        <begin position="92"/>
        <end position="126"/>
    </location>
</feature>
<dbReference type="EMBL" id="JAPFFF010000012">
    <property type="protein sequence ID" value="KAK8875727.1"/>
    <property type="molecule type" value="Genomic_DNA"/>
</dbReference>
<evidence type="ECO:0000313" key="3">
    <source>
        <dbReference type="EMBL" id="KAK8875727.1"/>
    </source>
</evidence>
<keyword evidence="4" id="KW-1185">Reference proteome</keyword>
<comment type="caution">
    <text evidence="3">The sequence shown here is derived from an EMBL/GenBank/DDBJ whole genome shotgun (WGS) entry which is preliminary data.</text>
</comment>
<dbReference type="Proteomes" id="UP001470230">
    <property type="component" value="Unassembled WGS sequence"/>
</dbReference>
<sequence>MDLDEWGKENFDEWEIEAYDGFPSQPRTDEPYVIQNQNQIGHNYVQPQINNTNCSGSCPNSMDSINSLAAGPFPEVEIGSSSDEDAPPIPESSKLARENLELRNRVSQLVQQSKNAESNNISLKKQLNKCRNIFKHQIKSMKKVFS</sequence>
<evidence type="ECO:0000313" key="4">
    <source>
        <dbReference type="Proteomes" id="UP001470230"/>
    </source>
</evidence>
<feature type="region of interest" description="Disordered" evidence="2">
    <location>
        <begin position="72"/>
        <end position="91"/>
    </location>
</feature>
<organism evidence="3 4">
    <name type="scientific">Tritrichomonas musculus</name>
    <dbReference type="NCBI Taxonomy" id="1915356"/>
    <lineage>
        <taxon>Eukaryota</taxon>
        <taxon>Metamonada</taxon>
        <taxon>Parabasalia</taxon>
        <taxon>Tritrichomonadida</taxon>
        <taxon>Tritrichomonadidae</taxon>
        <taxon>Tritrichomonas</taxon>
    </lineage>
</organism>
<keyword evidence="1" id="KW-0175">Coiled coil</keyword>